<feature type="transmembrane region" description="Helical" evidence="7">
    <location>
        <begin position="21"/>
        <end position="39"/>
    </location>
</feature>
<evidence type="ECO:0000256" key="6">
    <source>
        <dbReference type="ARBA" id="ARBA00023136"/>
    </source>
</evidence>
<evidence type="ECO:0000256" key="5">
    <source>
        <dbReference type="ARBA" id="ARBA00022989"/>
    </source>
</evidence>
<dbReference type="PANTHER" id="PTHR43163">
    <property type="entry name" value="DIPEPTIDE TRANSPORT SYSTEM PERMEASE PROTEIN DPPB-RELATED"/>
    <property type="match status" value="1"/>
</dbReference>
<keyword evidence="10" id="KW-1185">Reference proteome</keyword>
<dbReference type="SUPFAM" id="SSF161098">
    <property type="entry name" value="MetI-like"/>
    <property type="match status" value="1"/>
</dbReference>
<reference evidence="10" key="1">
    <citation type="journal article" date="2019" name="Int. J. Syst. Evol. Microbiol.">
        <title>The Global Catalogue of Microorganisms (GCM) 10K type strain sequencing project: providing services to taxonomists for standard genome sequencing and annotation.</title>
        <authorList>
            <consortium name="The Broad Institute Genomics Platform"/>
            <consortium name="The Broad Institute Genome Sequencing Center for Infectious Disease"/>
            <person name="Wu L."/>
            <person name="Ma J."/>
        </authorList>
    </citation>
    <scope>NUCLEOTIDE SEQUENCE [LARGE SCALE GENOMIC DNA]</scope>
    <source>
        <strain evidence="10">TISTR 1514</strain>
    </source>
</reference>
<evidence type="ECO:0000256" key="1">
    <source>
        <dbReference type="ARBA" id="ARBA00004651"/>
    </source>
</evidence>
<dbReference type="RefSeq" id="WP_019618499.1">
    <property type="nucleotide sequence ID" value="NZ_JBHUNE010000006.1"/>
</dbReference>
<evidence type="ECO:0000256" key="2">
    <source>
        <dbReference type="ARBA" id="ARBA00022448"/>
    </source>
</evidence>
<feature type="transmembrane region" description="Helical" evidence="7">
    <location>
        <begin position="287"/>
        <end position="309"/>
    </location>
</feature>
<keyword evidence="4 7" id="KW-0812">Transmembrane</keyword>
<protein>
    <submittedName>
        <fullName evidence="9">ABC transporter permease</fullName>
    </submittedName>
</protein>
<feature type="transmembrane region" description="Helical" evidence="7">
    <location>
        <begin position="183"/>
        <end position="203"/>
    </location>
</feature>
<comment type="similarity">
    <text evidence="7">Belongs to the binding-protein-dependent transport system permease family.</text>
</comment>
<dbReference type="Pfam" id="PF19300">
    <property type="entry name" value="BPD_transp_1_N"/>
    <property type="match status" value="1"/>
</dbReference>
<dbReference type="CDD" id="cd06261">
    <property type="entry name" value="TM_PBP2"/>
    <property type="match status" value="1"/>
</dbReference>
<dbReference type="PROSITE" id="PS50928">
    <property type="entry name" value="ABC_TM1"/>
    <property type="match status" value="1"/>
</dbReference>
<keyword evidence="6 7" id="KW-0472">Membrane</keyword>
<dbReference type="EMBL" id="JBHUNE010000006">
    <property type="protein sequence ID" value="MFD2758045.1"/>
    <property type="molecule type" value="Genomic_DNA"/>
</dbReference>
<evidence type="ECO:0000313" key="10">
    <source>
        <dbReference type="Proteomes" id="UP001597492"/>
    </source>
</evidence>
<dbReference type="InterPro" id="IPR000515">
    <property type="entry name" value="MetI-like"/>
</dbReference>
<comment type="subcellular location">
    <subcellularLocation>
        <location evidence="1 7">Cell membrane</location>
        <topology evidence="1 7">Multi-pass membrane protein</topology>
    </subcellularLocation>
</comment>
<evidence type="ECO:0000256" key="4">
    <source>
        <dbReference type="ARBA" id="ARBA00022692"/>
    </source>
</evidence>
<keyword evidence="2 7" id="KW-0813">Transport</keyword>
<dbReference type="InterPro" id="IPR035906">
    <property type="entry name" value="MetI-like_sf"/>
</dbReference>
<organism evidence="9 10">
    <name type="scientific">Gulosibacter faecalis</name>
    <dbReference type="NCBI Taxonomy" id="272240"/>
    <lineage>
        <taxon>Bacteria</taxon>
        <taxon>Bacillati</taxon>
        <taxon>Actinomycetota</taxon>
        <taxon>Actinomycetes</taxon>
        <taxon>Micrococcales</taxon>
        <taxon>Microbacteriaceae</taxon>
        <taxon>Gulosibacter</taxon>
    </lineage>
</organism>
<feature type="transmembrane region" description="Helical" evidence="7">
    <location>
        <begin position="148"/>
        <end position="171"/>
    </location>
</feature>
<keyword evidence="5 7" id="KW-1133">Transmembrane helix</keyword>
<feature type="transmembrane region" description="Helical" evidence="7">
    <location>
        <begin position="114"/>
        <end position="136"/>
    </location>
</feature>
<dbReference type="Gene3D" id="1.10.3720.10">
    <property type="entry name" value="MetI-like"/>
    <property type="match status" value="1"/>
</dbReference>
<dbReference type="Pfam" id="PF00528">
    <property type="entry name" value="BPD_transp_1"/>
    <property type="match status" value="1"/>
</dbReference>
<evidence type="ECO:0000256" key="7">
    <source>
        <dbReference type="RuleBase" id="RU363032"/>
    </source>
</evidence>
<dbReference type="Proteomes" id="UP001597492">
    <property type="component" value="Unassembled WGS sequence"/>
</dbReference>
<feature type="transmembrane region" description="Helical" evidence="7">
    <location>
        <begin position="245"/>
        <end position="267"/>
    </location>
</feature>
<sequence>MPAQTPSRGWRRIALRAAGRLVAAAVVVWAVVTFTFFAVRAVPGDPVTAILGGPGSNASAEAVAQARADFGLDLPLGEQYVRYLGQLLRGDLGESYRLHREVADIIADLVPGTLALAVAALVLGWLVALGLAWWSVRGGRGAALAADFIGIVGSALPHFWLGALLIALLATGLGLPVAISGPGVGGLILPAVTLAIPLGGYLAQVMRDALVAALEEPYVLAARARGETRWGVFHRHLLRRAAVPAIGLTGWAFGSLVSGAVVVEQLFARPGLGRSLVDAVLSRDVPMVMGVLIVVAVAYVIVTLATDIVERLVMPPRREATA</sequence>
<keyword evidence="3" id="KW-1003">Cell membrane</keyword>
<gene>
    <name evidence="9" type="ORF">ACFSW7_06610</name>
</gene>
<feature type="domain" description="ABC transmembrane type-1" evidence="8">
    <location>
        <begin position="110"/>
        <end position="310"/>
    </location>
</feature>
<evidence type="ECO:0000313" key="9">
    <source>
        <dbReference type="EMBL" id="MFD2758045.1"/>
    </source>
</evidence>
<evidence type="ECO:0000256" key="3">
    <source>
        <dbReference type="ARBA" id="ARBA00022475"/>
    </source>
</evidence>
<evidence type="ECO:0000259" key="8">
    <source>
        <dbReference type="PROSITE" id="PS50928"/>
    </source>
</evidence>
<proteinExistence type="inferred from homology"/>
<dbReference type="PANTHER" id="PTHR43163:SF6">
    <property type="entry name" value="DIPEPTIDE TRANSPORT SYSTEM PERMEASE PROTEIN DPPB-RELATED"/>
    <property type="match status" value="1"/>
</dbReference>
<dbReference type="InterPro" id="IPR045621">
    <property type="entry name" value="BPD_transp_1_N"/>
</dbReference>
<accession>A0ABW5UXT7</accession>
<comment type="caution">
    <text evidence="9">The sequence shown here is derived from an EMBL/GenBank/DDBJ whole genome shotgun (WGS) entry which is preliminary data.</text>
</comment>
<name>A0ABW5UXT7_9MICO</name>